<gene>
    <name evidence="2" type="ORF">XD92_0531</name>
</gene>
<evidence type="ECO:0000313" key="2">
    <source>
        <dbReference type="EMBL" id="KUK78094.1"/>
    </source>
</evidence>
<dbReference type="AlphaFoldDB" id="A0A101HJR2"/>
<protein>
    <submittedName>
        <fullName evidence="2">Uncharacterized protein</fullName>
    </submittedName>
</protein>
<sequence length="107" mass="12865">MATFFFYNNRKPRKFGYTPILYNEEAEARKKKLENRILEIKKEMGVIPEEPKVEPKVFKEEFISQTHHLRKRKEKESAGRGSFLSNNLVLILIIVLLFALFYFWILR</sequence>
<organism evidence="2 3">
    <name type="scientific">Proteiniphilum acetatigenes</name>
    <dbReference type="NCBI Taxonomy" id="294710"/>
    <lineage>
        <taxon>Bacteria</taxon>
        <taxon>Pseudomonadati</taxon>
        <taxon>Bacteroidota</taxon>
        <taxon>Bacteroidia</taxon>
        <taxon>Bacteroidales</taxon>
        <taxon>Dysgonomonadaceae</taxon>
        <taxon>Proteiniphilum</taxon>
    </lineage>
</organism>
<keyword evidence="1" id="KW-1133">Transmembrane helix</keyword>
<evidence type="ECO:0000256" key="1">
    <source>
        <dbReference type="SAM" id="Phobius"/>
    </source>
</evidence>
<reference evidence="3" key="1">
    <citation type="journal article" date="2015" name="MBio">
        <title>Genome-Resolved Metagenomic Analysis Reveals Roles for Candidate Phyla and Other Microbial Community Members in Biogeochemical Transformations in Oil Reservoirs.</title>
        <authorList>
            <person name="Hu P."/>
            <person name="Tom L."/>
            <person name="Singh A."/>
            <person name="Thomas B.C."/>
            <person name="Baker B.J."/>
            <person name="Piceno Y.M."/>
            <person name="Andersen G.L."/>
            <person name="Banfield J.F."/>
        </authorList>
    </citation>
    <scope>NUCLEOTIDE SEQUENCE [LARGE SCALE GENOMIC DNA]</scope>
</reference>
<feature type="transmembrane region" description="Helical" evidence="1">
    <location>
        <begin position="83"/>
        <end position="105"/>
    </location>
</feature>
<proteinExistence type="predicted"/>
<keyword evidence="1" id="KW-0472">Membrane</keyword>
<accession>A0A101HJR2</accession>
<evidence type="ECO:0000313" key="3">
    <source>
        <dbReference type="Proteomes" id="UP000053860"/>
    </source>
</evidence>
<dbReference type="Proteomes" id="UP000053860">
    <property type="component" value="Unassembled WGS sequence"/>
</dbReference>
<keyword evidence="1" id="KW-0812">Transmembrane</keyword>
<name>A0A101HJR2_9BACT</name>
<comment type="caution">
    <text evidence="2">The sequence shown here is derived from an EMBL/GenBank/DDBJ whole genome shotgun (WGS) entry which is preliminary data.</text>
</comment>
<dbReference type="EMBL" id="LGGN01000073">
    <property type="protein sequence ID" value="KUK78094.1"/>
    <property type="molecule type" value="Genomic_DNA"/>
</dbReference>